<reference evidence="1 2" key="1">
    <citation type="submission" date="2010-08" db="EMBL/GenBank/DDBJ databases">
        <title>Complete sequence of Clostridium cellulovorans 743B.</title>
        <authorList>
            <consortium name="US DOE Joint Genome Institute"/>
            <person name="Lucas S."/>
            <person name="Copeland A."/>
            <person name="Lapidus A."/>
            <person name="Cheng J.-F."/>
            <person name="Bruce D."/>
            <person name="Goodwin L."/>
            <person name="Pitluck S."/>
            <person name="Chertkov O."/>
            <person name="Detter J.C."/>
            <person name="Han C."/>
            <person name="Tapia R."/>
            <person name="Land M."/>
            <person name="Hauser L."/>
            <person name="Chang Y.-J."/>
            <person name="Jeffries C."/>
            <person name="Kyrpides N."/>
            <person name="Ivanova N."/>
            <person name="Mikhailova N."/>
            <person name="Hemme C.L."/>
            <person name="Woyke T."/>
        </authorList>
    </citation>
    <scope>NUCLEOTIDE SEQUENCE [LARGE SCALE GENOMIC DNA]</scope>
    <source>
        <strain evidence="2">ATCC 35296 / DSM 3052 / OCM 3 / 743B</strain>
    </source>
</reference>
<name>D9SWG4_CLOC7</name>
<dbReference type="Proteomes" id="UP000002730">
    <property type="component" value="Chromosome"/>
</dbReference>
<protein>
    <submittedName>
        <fullName evidence="1">Uncharacterized protein</fullName>
    </submittedName>
</protein>
<dbReference type="STRING" id="573061.Clocel_3571"/>
<keyword evidence="2" id="KW-1185">Reference proteome</keyword>
<dbReference type="KEGG" id="ccb:Clocel_3571"/>
<dbReference type="EMBL" id="CP002160">
    <property type="protein sequence ID" value="ADL53246.1"/>
    <property type="molecule type" value="Genomic_DNA"/>
</dbReference>
<gene>
    <name evidence="1" type="ordered locus">Clocel_3571</name>
</gene>
<dbReference type="RefSeq" id="WP_013291906.1">
    <property type="nucleotide sequence ID" value="NC_014393.1"/>
</dbReference>
<organism evidence="1 2">
    <name type="scientific">Clostridium cellulovorans (strain ATCC 35296 / DSM 3052 / OCM 3 / 743B)</name>
    <dbReference type="NCBI Taxonomy" id="573061"/>
    <lineage>
        <taxon>Bacteria</taxon>
        <taxon>Bacillati</taxon>
        <taxon>Bacillota</taxon>
        <taxon>Clostridia</taxon>
        <taxon>Eubacteriales</taxon>
        <taxon>Clostridiaceae</taxon>
        <taxon>Clostridium</taxon>
    </lineage>
</organism>
<proteinExistence type="predicted"/>
<sequence length="196" mass="22937">MRVSDYETDENTLSPDSTLEEIAQQYIKGKSMTKIQDETGMMAAKIYGMFATLVDEPIFKDIVKVLVKSTKKATFRNTKALLKEYTTINTRMVDCLKKHDVNRKTYCMWIAIYREKLGPLYDDFLKVKKQKKIDGGKASVLVRKRRKVKTQKLMFEDFPKRISKAEFKKRLFQNNYNTLSISNYIELAKKEGIEVF</sequence>
<accession>D9SWG4</accession>
<evidence type="ECO:0000313" key="1">
    <source>
        <dbReference type="EMBL" id="ADL53246.1"/>
    </source>
</evidence>
<dbReference type="HOGENOM" id="CLU_1388141_0_0_9"/>
<dbReference type="AlphaFoldDB" id="D9SWG4"/>
<evidence type="ECO:0000313" key="2">
    <source>
        <dbReference type="Proteomes" id="UP000002730"/>
    </source>
</evidence>